<comment type="subcellular location">
    <subcellularLocation>
        <location evidence="1">Cell membrane</location>
        <topology evidence="1">Multi-pass membrane protein</topology>
    </subcellularLocation>
</comment>
<keyword evidence="7 12" id="KW-0812">Transmembrane</keyword>
<evidence type="ECO:0000256" key="3">
    <source>
        <dbReference type="ARBA" id="ARBA00022475"/>
    </source>
</evidence>
<evidence type="ECO:0000256" key="8">
    <source>
        <dbReference type="ARBA" id="ARBA00022985"/>
    </source>
</evidence>
<keyword evidence="6" id="KW-0441">Lipid A biosynthesis</keyword>
<evidence type="ECO:0000256" key="9">
    <source>
        <dbReference type="ARBA" id="ARBA00022989"/>
    </source>
</evidence>
<evidence type="ECO:0000313" key="15">
    <source>
        <dbReference type="Proteomes" id="UP001320544"/>
    </source>
</evidence>
<evidence type="ECO:0000256" key="4">
    <source>
        <dbReference type="ARBA" id="ARBA00022516"/>
    </source>
</evidence>
<protein>
    <recommendedName>
        <fullName evidence="13">EamA domain-containing protein</fullName>
    </recommendedName>
</protein>
<feature type="transmembrane region" description="Helical" evidence="12">
    <location>
        <begin position="47"/>
        <end position="64"/>
    </location>
</feature>
<evidence type="ECO:0000256" key="5">
    <source>
        <dbReference type="ARBA" id="ARBA00022519"/>
    </source>
</evidence>
<keyword evidence="11 12" id="KW-0472">Membrane</keyword>
<dbReference type="Proteomes" id="UP001320544">
    <property type="component" value="Chromosome"/>
</dbReference>
<feature type="transmembrane region" description="Helical" evidence="12">
    <location>
        <begin position="6"/>
        <end position="26"/>
    </location>
</feature>
<proteinExistence type="inferred from homology"/>
<evidence type="ECO:0000256" key="7">
    <source>
        <dbReference type="ARBA" id="ARBA00022692"/>
    </source>
</evidence>
<evidence type="ECO:0000256" key="11">
    <source>
        <dbReference type="ARBA" id="ARBA00023136"/>
    </source>
</evidence>
<feature type="transmembrane region" description="Helical" evidence="12">
    <location>
        <begin position="70"/>
        <end position="91"/>
    </location>
</feature>
<dbReference type="EMBL" id="AP025564">
    <property type="protein sequence ID" value="BDE96232.1"/>
    <property type="molecule type" value="Genomic_DNA"/>
</dbReference>
<accession>A0ABM7WIW3</accession>
<dbReference type="PANTHER" id="PTHR30561:SF9">
    <property type="entry name" value="4-AMINO-4-DEOXY-L-ARABINOSE-PHOSPHOUNDECAPRENOL FLIPPASE SUBUNIT ARNF-RELATED"/>
    <property type="match status" value="1"/>
</dbReference>
<evidence type="ECO:0000256" key="6">
    <source>
        <dbReference type="ARBA" id="ARBA00022556"/>
    </source>
</evidence>
<feature type="transmembrane region" description="Helical" evidence="12">
    <location>
        <begin position="98"/>
        <end position="114"/>
    </location>
</feature>
<dbReference type="InterPro" id="IPR000620">
    <property type="entry name" value="EamA_dom"/>
</dbReference>
<gene>
    <name evidence="14" type="ORF">CE91St30_15650</name>
</gene>
<keyword evidence="10" id="KW-0443">Lipid metabolism</keyword>
<keyword evidence="5" id="KW-0997">Cell inner membrane</keyword>
<dbReference type="Gene3D" id="1.10.3730.20">
    <property type="match status" value="1"/>
</dbReference>
<evidence type="ECO:0000256" key="2">
    <source>
        <dbReference type="ARBA" id="ARBA00007362"/>
    </source>
</evidence>
<dbReference type="Pfam" id="PF00892">
    <property type="entry name" value="EamA"/>
    <property type="match status" value="1"/>
</dbReference>
<evidence type="ECO:0000256" key="12">
    <source>
        <dbReference type="SAM" id="Phobius"/>
    </source>
</evidence>
<keyword evidence="4" id="KW-0444">Lipid biosynthesis</keyword>
<evidence type="ECO:0000256" key="10">
    <source>
        <dbReference type="ARBA" id="ARBA00023098"/>
    </source>
</evidence>
<dbReference type="InterPro" id="IPR037185">
    <property type="entry name" value="EmrE-like"/>
</dbReference>
<evidence type="ECO:0000313" key="14">
    <source>
        <dbReference type="EMBL" id="BDE96232.1"/>
    </source>
</evidence>
<dbReference type="InterPro" id="IPR000390">
    <property type="entry name" value="Small_drug/metabolite_transptr"/>
</dbReference>
<dbReference type="RefSeq" id="WP_102378240.1">
    <property type="nucleotide sequence ID" value="NZ_AP025564.1"/>
</dbReference>
<feature type="domain" description="EamA" evidence="13">
    <location>
        <begin position="34"/>
        <end position="114"/>
    </location>
</feature>
<evidence type="ECO:0000259" key="13">
    <source>
        <dbReference type="Pfam" id="PF00892"/>
    </source>
</evidence>
<reference evidence="14 15" key="1">
    <citation type="submission" date="2022-01" db="EMBL/GenBank/DDBJ databases">
        <title>Novel bile acid biosynthetic pathways are enriched in the microbiome of centenarians.</title>
        <authorList>
            <person name="Sato Y."/>
            <person name="Atarashi K."/>
            <person name="Plichta R.D."/>
            <person name="Arai Y."/>
            <person name="Sasajima S."/>
            <person name="Kearney M.S."/>
            <person name="Suda W."/>
            <person name="Takeshita K."/>
            <person name="Sasaki T."/>
            <person name="Okamoto S."/>
            <person name="Skelly N.A."/>
            <person name="Okamura Y."/>
            <person name="Vlamakis H."/>
            <person name="Li Y."/>
            <person name="Tanoue T."/>
            <person name="Takei H."/>
            <person name="Nittono H."/>
            <person name="Narushima S."/>
            <person name="Irie J."/>
            <person name="Itoh H."/>
            <person name="Moriya K."/>
            <person name="Sugiura Y."/>
            <person name="Suematsu M."/>
            <person name="Moritoki N."/>
            <person name="Shibata S."/>
            <person name="Littman R.D."/>
            <person name="Fischbach A.M."/>
            <person name="Uwamino Y."/>
            <person name="Inoue T."/>
            <person name="Honda A."/>
            <person name="Hattori M."/>
            <person name="Murai T."/>
            <person name="Xavier J.R."/>
            <person name="Hirose N."/>
            <person name="Honda K."/>
        </authorList>
    </citation>
    <scope>NUCLEOTIDE SEQUENCE [LARGE SCALE GENOMIC DNA]</scope>
    <source>
        <strain evidence="14 15">CE91-St30</strain>
    </source>
</reference>
<organism evidence="14 15">
    <name type="scientific">Raoultibacter timonensis</name>
    <dbReference type="NCBI Taxonomy" id="1907662"/>
    <lineage>
        <taxon>Bacteria</taxon>
        <taxon>Bacillati</taxon>
        <taxon>Actinomycetota</taxon>
        <taxon>Coriobacteriia</taxon>
        <taxon>Eggerthellales</taxon>
        <taxon>Eggerthellaceae</taxon>
        <taxon>Raoultibacter</taxon>
    </lineage>
</organism>
<dbReference type="PANTHER" id="PTHR30561">
    <property type="entry name" value="SMR FAMILY PROTON-DEPENDENT DRUG EFFLUX TRANSPORTER SUGE"/>
    <property type="match status" value="1"/>
</dbReference>
<comment type="similarity">
    <text evidence="2">Belongs to the EamA transporter family.</text>
</comment>
<sequence>MSNDALPYILVFVVSVLISSVSQVLLKKSADKEYPNLLAQYLNPPVIGAYTLFFLSTLVTVYAFKYVPLSMGPILESLAYVFVGILGVFVLHERVTPKAALGMVLIVVGVIVFSL</sequence>
<keyword evidence="8" id="KW-0448">Lipopolysaccharide biosynthesis</keyword>
<dbReference type="SUPFAM" id="SSF103481">
    <property type="entry name" value="Multidrug resistance efflux transporter EmrE"/>
    <property type="match status" value="1"/>
</dbReference>
<keyword evidence="9 12" id="KW-1133">Transmembrane helix</keyword>
<evidence type="ECO:0000256" key="1">
    <source>
        <dbReference type="ARBA" id="ARBA00004651"/>
    </source>
</evidence>
<keyword evidence="15" id="KW-1185">Reference proteome</keyword>
<keyword evidence="3" id="KW-1003">Cell membrane</keyword>
<name>A0ABM7WIW3_9ACTN</name>